<protein>
    <submittedName>
        <fullName evidence="2">DUF1307 domain-containing protein</fullName>
    </submittedName>
</protein>
<organism evidence="2 3">
    <name type="scientific">Peptostreptococcus equinus</name>
    <dbReference type="NCBI Taxonomy" id="3003601"/>
    <lineage>
        <taxon>Bacteria</taxon>
        <taxon>Bacillati</taxon>
        <taxon>Bacillota</taxon>
        <taxon>Clostridia</taxon>
        <taxon>Peptostreptococcales</taxon>
        <taxon>Peptostreptococcaceae</taxon>
        <taxon>Peptostreptococcus</taxon>
    </lineage>
</organism>
<dbReference type="InterPro" id="IPR036699">
    <property type="entry name" value="YehR-like_sf"/>
</dbReference>
<accession>A0ABY7JQB8</accession>
<gene>
    <name evidence="2" type="ORF">O0R46_03655</name>
</gene>
<dbReference type="Gene3D" id="3.30.1830.10">
    <property type="entry name" value="YehR-like"/>
    <property type="match status" value="1"/>
</dbReference>
<dbReference type="Pfam" id="PF06998">
    <property type="entry name" value="DUF1307"/>
    <property type="match status" value="1"/>
</dbReference>
<evidence type="ECO:0000256" key="1">
    <source>
        <dbReference type="SAM" id="MobiDB-lite"/>
    </source>
</evidence>
<dbReference type="Proteomes" id="UP001164187">
    <property type="component" value="Chromosome"/>
</dbReference>
<dbReference type="InterPro" id="IPR009736">
    <property type="entry name" value="DUF1307"/>
</dbReference>
<name>A0ABY7JQB8_9FIRM</name>
<evidence type="ECO:0000313" key="2">
    <source>
        <dbReference type="EMBL" id="WAW15550.1"/>
    </source>
</evidence>
<reference evidence="2" key="1">
    <citation type="submission" date="2022-12" db="EMBL/GenBank/DDBJ databases">
        <title>Peptostreptococcus.</title>
        <authorList>
            <person name="Lee S.H."/>
        </authorList>
    </citation>
    <scope>NUCLEOTIDE SEQUENCE</scope>
    <source>
        <strain evidence="2">CBA3647</strain>
    </source>
</reference>
<evidence type="ECO:0000313" key="3">
    <source>
        <dbReference type="Proteomes" id="UP001164187"/>
    </source>
</evidence>
<feature type="region of interest" description="Disordered" evidence="1">
    <location>
        <begin position="121"/>
        <end position="145"/>
    </location>
</feature>
<proteinExistence type="predicted"/>
<sequence length="145" mass="16196">MASFIAFSLIGCEEKVVTKKYEGTKDKIKIEAMYTAKGDNITKSVEKVSIKYADIGAQDQEQKDAVKNEMNKDIEKINKFKGVKANLESNNDGITLTADIDYTKADIKELNSNEITKIDGADDTKSISLEKTDEQMKKDGFKEVK</sequence>
<dbReference type="RefSeq" id="WP_269312224.1">
    <property type="nucleotide sequence ID" value="NZ_CP114052.1"/>
</dbReference>
<dbReference type="SUPFAM" id="SSF160704">
    <property type="entry name" value="YehR-like"/>
    <property type="match status" value="1"/>
</dbReference>
<dbReference type="EMBL" id="CP114052">
    <property type="protein sequence ID" value="WAW15550.1"/>
    <property type="molecule type" value="Genomic_DNA"/>
</dbReference>
<keyword evidence="3" id="KW-1185">Reference proteome</keyword>